<name>A0ABT5JFJ5_RHOTP</name>
<sequence length="393" mass="42570">MTRTIPLLAAVAAVALVAPAQAQDKAQEKLKIGVIATLSGPPAVLGQQIRNGFQLAVRDLGGKLGGREVEVLVQDDELKPDIAVGKVKAFVERDKVDFVVGPVFSNILQAIVKPATDGGAILISPNAGTSNYAGRDCNPNLFVTSYQNDQMHEISGKHAQDSGKKTAFIMAPNYQAGKDSLAGFKRWFKGEILDEVYVPLNQLDYSAELSKIAAAKPEVVFVFLPGGMGVNFVKQYRQAGLADTIPVFSTFTVDESTLPAQQDAALGFFAGSNWAPNLDNPQNKAFVAAYEAAFGAVPATYAFQAYDTALLIDSALKATKGDTKDRDALRAALKKADFVSLRGDFRYNTNNYPVQDFYLTKVAKRPDGKYQTEIVEKVFDDYADPYVKSCKMK</sequence>
<dbReference type="PANTHER" id="PTHR30483:SF6">
    <property type="entry name" value="PERIPLASMIC BINDING PROTEIN OF ABC TRANSPORTER FOR NATURAL AMINO ACIDS"/>
    <property type="match status" value="1"/>
</dbReference>
<organism evidence="7 8">
    <name type="scientific">Rhodoplanes tepidamans</name>
    <name type="common">Rhodoplanes cryptolactis</name>
    <dbReference type="NCBI Taxonomy" id="200616"/>
    <lineage>
        <taxon>Bacteria</taxon>
        <taxon>Pseudomonadati</taxon>
        <taxon>Pseudomonadota</taxon>
        <taxon>Alphaproteobacteria</taxon>
        <taxon>Hyphomicrobiales</taxon>
        <taxon>Nitrobacteraceae</taxon>
        <taxon>Rhodoplanes</taxon>
    </lineage>
</organism>
<evidence type="ECO:0000256" key="5">
    <source>
        <dbReference type="SAM" id="SignalP"/>
    </source>
</evidence>
<keyword evidence="8" id="KW-1185">Reference proteome</keyword>
<dbReference type="SUPFAM" id="SSF53822">
    <property type="entry name" value="Periplasmic binding protein-like I"/>
    <property type="match status" value="1"/>
</dbReference>
<proteinExistence type="inferred from homology"/>
<dbReference type="Proteomes" id="UP001165652">
    <property type="component" value="Unassembled WGS sequence"/>
</dbReference>
<protein>
    <submittedName>
        <fullName evidence="7">ABC transporter substrate-binding protein</fullName>
    </submittedName>
</protein>
<evidence type="ECO:0000256" key="3">
    <source>
        <dbReference type="ARBA" id="ARBA00022729"/>
    </source>
</evidence>
<keyword evidence="3 5" id="KW-0732">Signal</keyword>
<dbReference type="RefSeq" id="WP_272779219.1">
    <property type="nucleotide sequence ID" value="NZ_JAQQLI010000043.1"/>
</dbReference>
<dbReference type="InterPro" id="IPR051010">
    <property type="entry name" value="BCAA_transport"/>
</dbReference>
<evidence type="ECO:0000256" key="2">
    <source>
        <dbReference type="ARBA" id="ARBA00022448"/>
    </source>
</evidence>
<evidence type="ECO:0000313" key="8">
    <source>
        <dbReference type="Proteomes" id="UP001165652"/>
    </source>
</evidence>
<keyword evidence="4" id="KW-0029">Amino-acid transport</keyword>
<comment type="similarity">
    <text evidence="1">Belongs to the leucine-binding protein family.</text>
</comment>
<reference evidence="7" key="1">
    <citation type="journal article" date="2023" name="Microbiol Resour">
        <title>Genome Sequences of Rhodoplanes serenus and Two Thermotolerant Strains, Rhodoplanes tepidamans and 'Rhodoplanes cryptolactis,' Further Refine the Genus.</title>
        <authorList>
            <person name="Rayyan A.A."/>
            <person name="Kyndt J.A."/>
        </authorList>
    </citation>
    <scope>NUCLEOTIDE SEQUENCE</scope>
    <source>
        <strain evidence="7">DSM 9987</strain>
    </source>
</reference>
<dbReference type="PANTHER" id="PTHR30483">
    <property type="entry name" value="LEUCINE-SPECIFIC-BINDING PROTEIN"/>
    <property type="match status" value="1"/>
</dbReference>
<feature type="signal peptide" evidence="5">
    <location>
        <begin position="1"/>
        <end position="22"/>
    </location>
</feature>
<reference evidence="7" key="2">
    <citation type="submission" date="2023-02" db="EMBL/GenBank/DDBJ databases">
        <authorList>
            <person name="Rayyan A."/>
            <person name="Meyer T."/>
            <person name="Kyndt J.A."/>
        </authorList>
    </citation>
    <scope>NUCLEOTIDE SEQUENCE</scope>
    <source>
        <strain evidence="7">DSM 9987</strain>
    </source>
</reference>
<dbReference type="PRINTS" id="PR00337">
    <property type="entry name" value="LEUILEVALBP"/>
</dbReference>
<dbReference type="InterPro" id="IPR028081">
    <property type="entry name" value="Leu-bd"/>
</dbReference>
<feature type="domain" description="Leucine-binding protein" evidence="6">
    <location>
        <begin position="30"/>
        <end position="363"/>
    </location>
</feature>
<comment type="caution">
    <text evidence="7">The sequence shown here is derived from an EMBL/GenBank/DDBJ whole genome shotgun (WGS) entry which is preliminary data.</text>
</comment>
<evidence type="ECO:0000256" key="1">
    <source>
        <dbReference type="ARBA" id="ARBA00010062"/>
    </source>
</evidence>
<accession>A0ABT5JFJ5</accession>
<feature type="chain" id="PRO_5047019833" evidence="5">
    <location>
        <begin position="23"/>
        <end position="393"/>
    </location>
</feature>
<evidence type="ECO:0000313" key="7">
    <source>
        <dbReference type="EMBL" id="MDC7788382.1"/>
    </source>
</evidence>
<dbReference type="InterPro" id="IPR028082">
    <property type="entry name" value="Peripla_BP_I"/>
</dbReference>
<gene>
    <name evidence="7" type="ORF">PQJ73_22055</name>
</gene>
<evidence type="ECO:0000256" key="4">
    <source>
        <dbReference type="ARBA" id="ARBA00022970"/>
    </source>
</evidence>
<evidence type="ECO:0000259" key="6">
    <source>
        <dbReference type="Pfam" id="PF13458"/>
    </source>
</evidence>
<dbReference type="Pfam" id="PF13458">
    <property type="entry name" value="Peripla_BP_6"/>
    <property type="match status" value="1"/>
</dbReference>
<keyword evidence="2" id="KW-0813">Transport</keyword>
<dbReference type="Gene3D" id="3.40.50.2300">
    <property type="match status" value="2"/>
</dbReference>
<dbReference type="InterPro" id="IPR000709">
    <property type="entry name" value="Leu_Ile_Val-bd"/>
</dbReference>
<dbReference type="EMBL" id="JAQQLI010000043">
    <property type="protein sequence ID" value="MDC7788382.1"/>
    <property type="molecule type" value="Genomic_DNA"/>
</dbReference>
<dbReference type="CDD" id="cd06359">
    <property type="entry name" value="PBP1_Nba-like"/>
    <property type="match status" value="1"/>
</dbReference>